<dbReference type="STRING" id="764103.G7EAJ8"/>
<dbReference type="InterPro" id="IPR045214">
    <property type="entry name" value="Surf1/Surf4"/>
</dbReference>
<evidence type="ECO:0000256" key="3">
    <source>
        <dbReference type="ARBA" id="ARBA00022989"/>
    </source>
</evidence>
<dbReference type="FunCoup" id="G7EAJ8">
    <property type="interactions" value="316"/>
</dbReference>
<dbReference type="GO" id="GO:0033617">
    <property type="term" value="P:mitochondrial respiratory chain complex IV assembly"/>
    <property type="evidence" value="ECO:0007669"/>
    <property type="project" value="TreeGrafter"/>
</dbReference>
<comment type="subcellular location">
    <subcellularLocation>
        <location evidence="1">Membrane</location>
    </subcellularLocation>
    <subcellularLocation>
        <location evidence="5">Mitochondrion inner membrane</location>
        <topology evidence="5">Multi-pass membrane protein</topology>
    </subcellularLocation>
</comment>
<dbReference type="RefSeq" id="XP_014570969.1">
    <property type="nucleotide sequence ID" value="XM_014715483.1"/>
</dbReference>
<keyword evidence="4 5" id="KW-0472">Membrane</keyword>
<evidence type="ECO:0000256" key="1">
    <source>
        <dbReference type="ARBA" id="ARBA00004370"/>
    </source>
</evidence>
<dbReference type="InterPro" id="IPR002994">
    <property type="entry name" value="Surf1/Shy1"/>
</dbReference>
<evidence type="ECO:0000256" key="4">
    <source>
        <dbReference type="ARBA" id="ARBA00023136"/>
    </source>
</evidence>
<keyword evidence="2 5" id="KW-0812">Transmembrane</keyword>
<comment type="caution">
    <text evidence="7">The sequence shown here is derived from an EMBL/GenBank/DDBJ whole genome shotgun (WGS) entry which is preliminary data.</text>
</comment>
<accession>G7EAJ8</accession>
<dbReference type="eggNOG" id="KOG1563">
    <property type="taxonomic scope" value="Eukaryota"/>
</dbReference>
<name>G7EAJ8_MIXOS</name>
<keyword evidence="3 5" id="KW-1133">Transmembrane helix</keyword>
<dbReference type="GO" id="GO:0005743">
    <property type="term" value="C:mitochondrial inner membrane"/>
    <property type="evidence" value="ECO:0007669"/>
    <property type="project" value="UniProtKB-SubCell"/>
</dbReference>
<dbReference type="HOGENOM" id="CLU_047737_3_1_1"/>
<reference evidence="7 8" key="1">
    <citation type="journal article" date="2011" name="J. Gen. Appl. Microbiol.">
        <title>Draft genome sequencing of the enigmatic basidiomycete Mixia osmundae.</title>
        <authorList>
            <person name="Nishida H."/>
            <person name="Nagatsuka Y."/>
            <person name="Sugiyama J."/>
        </authorList>
    </citation>
    <scope>NUCLEOTIDE SEQUENCE [LARGE SCALE GENOMIC DNA]</scope>
    <source>
        <strain evidence="8">CBS 9802 / IAM 14324 / JCM 22182 / KY 12970</strain>
    </source>
</reference>
<dbReference type="PROSITE" id="PS50895">
    <property type="entry name" value="SURF1"/>
    <property type="match status" value="1"/>
</dbReference>
<keyword evidence="8" id="KW-1185">Reference proteome</keyword>
<proteinExistence type="inferred from homology"/>
<keyword evidence="5" id="KW-0496">Mitochondrion</keyword>
<evidence type="ECO:0000313" key="7">
    <source>
        <dbReference type="EMBL" id="GAA99858.1"/>
    </source>
</evidence>
<dbReference type="PANTHER" id="PTHR23427">
    <property type="entry name" value="SURFEIT LOCUS PROTEIN"/>
    <property type="match status" value="1"/>
</dbReference>
<comment type="function">
    <text evidence="5">Probably involved in the biogenesis of the COX complex.</text>
</comment>
<keyword evidence="5" id="KW-0999">Mitochondrion inner membrane</keyword>
<dbReference type="Pfam" id="PF02104">
    <property type="entry name" value="SURF1"/>
    <property type="match status" value="1"/>
</dbReference>
<dbReference type="AlphaFoldDB" id="G7EAJ8"/>
<dbReference type="Proteomes" id="UP000009131">
    <property type="component" value="Unassembled WGS sequence"/>
</dbReference>
<dbReference type="InParanoid" id="G7EAJ8"/>
<feature type="compositionally biased region" description="Polar residues" evidence="6">
    <location>
        <begin position="40"/>
        <end position="57"/>
    </location>
</feature>
<organism evidence="7 8">
    <name type="scientific">Mixia osmundae (strain CBS 9802 / IAM 14324 / JCM 22182 / KY 12970)</name>
    <dbReference type="NCBI Taxonomy" id="764103"/>
    <lineage>
        <taxon>Eukaryota</taxon>
        <taxon>Fungi</taxon>
        <taxon>Dikarya</taxon>
        <taxon>Basidiomycota</taxon>
        <taxon>Pucciniomycotina</taxon>
        <taxon>Mixiomycetes</taxon>
        <taxon>Mixiales</taxon>
        <taxon>Mixiaceae</taxon>
        <taxon>Mixia</taxon>
    </lineage>
</organism>
<protein>
    <recommendedName>
        <fullName evidence="5">SURF1-like protein</fullName>
    </recommendedName>
</protein>
<comment type="similarity">
    <text evidence="5">Belongs to the SURF1 family.</text>
</comment>
<evidence type="ECO:0000256" key="2">
    <source>
        <dbReference type="ARBA" id="ARBA00022692"/>
    </source>
</evidence>
<evidence type="ECO:0000313" key="8">
    <source>
        <dbReference type="Proteomes" id="UP000009131"/>
    </source>
</evidence>
<dbReference type="EMBL" id="BABT02000240">
    <property type="protein sequence ID" value="GAA99858.1"/>
    <property type="molecule type" value="Genomic_DNA"/>
</dbReference>
<evidence type="ECO:0000256" key="5">
    <source>
        <dbReference type="RuleBase" id="RU363076"/>
    </source>
</evidence>
<dbReference type="CDD" id="cd06662">
    <property type="entry name" value="SURF1"/>
    <property type="match status" value="1"/>
</dbReference>
<dbReference type="PANTHER" id="PTHR23427:SF2">
    <property type="entry name" value="SURFEIT LOCUS PROTEIN 1"/>
    <property type="match status" value="1"/>
</dbReference>
<reference evidence="7 8" key="2">
    <citation type="journal article" date="2012" name="Open Biol.">
        <title>Characteristics of nucleosomes and linker DNA regions on the genome of the basidiomycete Mixia osmundae revealed by mono- and dinucleosome mapping.</title>
        <authorList>
            <person name="Nishida H."/>
            <person name="Kondo S."/>
            <person name="Matsumoto T."/>
            <person name="Suzuki Y."/>
            <person name="Yoshikawa H."/>
            <person name="Taylor T.D."/>
            <person name="Sugiyama J."/>
        </authorList>
    </citation>
    <scope>NUCLEOTIDE SEQUENCE [LARGE SCALE GENOMIC DNA]</scope>
    <source>
        <strain evidence="8">CBS 9802 / IAM 14324 / JCM 22182 / KY 12970</strain>
    </source>
</reference>
<sequence>MNRSLAQTLLGTATLAKPLIPPSRALRQVQLHSIAARSRPAQTKWPSSSQPRHNSSYDYDEATRAPPPSALSRLSGATIVLACIPLVAFALGSWQIKRLRWKVALIDELEEKLQRDTLRLPRKVNPEAIPEFAWRKVYVEGEFDHSKEILLGPRTKDNVLGYFLITPLRREGGETILVNRGFVPREKMDQSTRPESLTAGLFRMVGMLRTQDRKNMFTPPNSPERGQWNFADIDAMAHYCGASPVLVDDIFEGHAGESAAQLQRGIPVGRSATIELRNMHATYAVTWYALSAITAVMLVRLLRRAPARGKTFANTKLPQ</sequence>
<feature type="transmembrane region" description="Helical" evidence="5">
    <location>
        <begin position="281"/>
        <end position="302"/>
    </location>
</feature>
<dbReference type="OrthoDB" id="10040024at2759"/>
<gene>
    <name evidence="7" type="primary">Mo06561</name>
    <name evidence="7" type="ORF">E5Q_06561</name>
</gene>
<feature type="region of interest" description="Disordered" evidence="6">
    <location>
        <begin position="37"/>
        <end position="64"/>
    </location>
</feature>
<evidence type="ECO:0000256" key="6">
    <source>
        <dbReference type="SAM" id="MobiDB-lite"/>
    </source>
</evidence>
<comment type="caution">
    <text evidence="5">Lacks conserved residue(s) required for the propagation of feature annotation.</text>
</comment>
<dbReference type="OMA" id="WYSRDVA"/>